<keyword evidence="2" id="KW-1185">Reference proteome</keyword>
<evidence type="ECO:0000313" key="1">
    <source>
        <dbReference type="EMBL" id="MCW7552585.1"/>
    </source>
</evidence>
<dbReference type="Proteomes" id="UP001209854">
    <property type="component" value="Unassembled WGS sequence"/>
</dbReference>
<protein>
    <submittedName>
        <fullName evidence="1">Uncharacterized protein</fullName>
    </submittedName>
</protein>
<reference evidence="1 2" key="1">
    <citation type="submission" date="2022-10" db="EMBL/GenBank/DDBJ databases">
        <title>High-quality genome sequences of two octocoral-associated bacteria, Endozoicomonas euniceicola EF212 and Endozoicomonas gorgoniicola PS125.</title>
        <authorList>
            <person name="Chiou Y.-J."/>
            <person name="Chen Y.-H."/>
        </authorList>
    </citation>
    <scope>NUCLEOTIDE SEQUENCE [LARGE SCALE GENOMIC DNA]</scope>
    <source>
        <strain evidence="1 2">PS125</strain>
    </source>
</reference>
<organism evidence="1 2">
    <name type="scientific">Endozoicomonas gorgoniicola</name>
    <dbReference type="NCBI Taxonomy" id="1234144"/>
    <lineage>
        <taxon>Bacteria</taxon>
        <taxon>Pseudomonadati</taxon>
        <taxon>Pseudomonadota</taxon>
        <taxon>Gammaproteobacteria</taxon>
        <taxon>Oceanospirillales</taxon>
        <taxon>Endozoicomonadaceae</taxon>
        <taxon>Endozoicomonas</taxon>
    </lineage>
</organism>
<accession>A0ABT3MT71</accession>
<proteinExistence type="predicted"/>
<gene>
    <name evidence="1" type="ORF">NX722_07965</name>
</gene>
<dbReference type="RefSeq" id="WP_262567538.1">
    <property type="nucleotide sequence ID" value="NZ_JAPFCC010000001.1"/>
</dbReference>
<dbReference type="EMBL" id="JAPFCC010000001">
    <property type="protein sequence ID" value="MCW7552585.1"/>
    <property type="molecule type" value="Genomic_DNA"/>
</dbReference>
<sequence length="77" mass="8705">MSSVGLDAMSSARIQLHLDIHEPIELVDMTLSFQALAMEYRKHIHKKARAKGGKASDDIKLYIRHSPPYSGINFLVR</sequence>
<evidence type="ECO:0000313" key="2">
    <source>
        <dbReference type="Proteomes" id="UP001209854"/>
    </source>
</evidence>
<name>A0ABT3MT71_9GAMM</name>
<comment type="caution">
    <text evidence="1">The sequence shown here is derived from an EMBL/GenBank/DDBJ whole genome shotgun (WGS) entry which is preliminary data.</text>
</comment>